<dbReference type="AlphaFoldDB" id="A0A0G4FI92"/>
<dbReference type="InParanoid" id="A0A0G4FI92"/>
<evidence type="ECO:0000256" key="2">
    <source>
        <dbReference type="SAM" id="SignalP"/>
    </source>
</evidence>
<reference evidence="3 4" key="1">
    <citation type="submission" date="2014-11" db="EMBL/GenBank/DDBJ databases">
        <authorList>
            <person name="Zhu J."/>
            <person name="Qi W."/>
            <person name="Song R."/>
        </authorList>
    </citation>
    <scope>NUCLEOTIDE SEQUENCE [LARGE SCALE GENOMIC DNA]</scope>
</reference>
<dbReference type="EMBL" id="CDMY01000444">
    <property type="protein sequence ID" value="CEM13145.1"/>
    <property type="molecule type" value="Genomic_DNA"/>
</dbReference>
<proteinExistence type="predicted"/>
<keyword evidence="2" id="KW-0732">Signal</keyword>
<gene>
    <name evidence="3" type="ORF">Vbra_1368</name>
</gene>
<keyword evidence="4" id="KW-1185">Reference proteome</keyword>
<feature type="chain" id="PRO_5005188662" evidence="2">
    <location>
        <begin position="21"/>
        <end position="168"/>
    </location>
</feature>
<name>A0A0G4FI92_VITBC</name>
<feature type="region of interest" description="Disordered" evidence="1">
    <location>
        <begin position="95"/>
        <end position="114"/>
    </location>
</feature>
<dbReference type="VEuPathDB" id="CryptoDB:Vbra_1368"/>
<feature type="signal peptide" evidence="2">
    <location>
        <begin position="1"/>
        <end position="20"/>
    </location>
</feature>
<evidence type="ECO:0000313" key="3">
    <source>
        <dbReference type="EMBL" id="CEM13145.1"/>
    </source>
</evidence>
<accession>A0A0G4FI92</accession>
<dbReference type="Proteomes" id="UP000041254">
    <property type="component" value="Unassembled WGS sequence"/>
</dbReference>
<evidence type="ECO:0000313" key="4">
    <source>
        <dbReference type="Proteomes" id="UP000041254"/>
    </source>
</evidence>
<sequence>MQRATVLFAFVSVLVCGVTAEPLAVDPVQQFKDFLGGFENVKDFLGGLDVTKNMGQVKKFLEGLEENVSLGSIKNVREKATLALDNSFKTIKAIQTRRGPQDEPRKPRMTAASEEEDDPIIDFINDILQGVDDLLNDLDEQLTDDQRELLLQIRAFFVALLAVFSINI</sequence>
<evidence type="ECO:0000256" key="1">
    <source>
        <dbReference type="SAM" id="MobiDB-lite"/>
    </source>
</evidence>
<protein>
    <submittedName>
        <fullName evidence="3">Uncharacterized protein</fullName>
    </submittedName>
</protein>
<organism evidence="3 4">
    <name type="scientific">Vitrella brassicaformis (strain CCMP3155)</name>
    <dbReference type="NCBI Taxonomy" id="1169540"/>
    <lineage>
        <taxon>Eukaryota</taxon>
        <taxon>Sar</taxon>
        <taxon>Alveolata</taxon>
        <taxon>Colpodellida</taxon>
        <taxon>Vitrellaceae</taxon>
        <taxon>Vitrella</taxon>
    </lineage>
</organism>